<keyword evidence="2" id="KW-1185">Reference proteome</keyword>
<dbReference type="EMBL" id="BPLR01021719">
    <property type="protein sequence ID" value="GIX92822.1"/>
    <property type="molecule type" value="Genomic_DNA"/>
</dbReference>
<evidence type="ECO:0000313" key="1">
    <source>
        <dbReference type="EMBL" id="GIX92822.1"/>
    </source>
</evidence>
<name>A0AAV4P647_CAEEX</name>
<protein>
    <submittedName>
        <fullName evidence="1">Uncharacterized protein</fullName>
    </submittedName>
</protein>
<accession>A0AAV4P647</accession>
<dbReference type="AlphaFoldDB" id="A0AAV4P647"/>
<proteinExistence type="predicted"/>
<reference evidence="1 2" key="1">
    <citation type="submission" date="2021-06" db="EMBL/GenBank/DDBJ databases">
        <title>Caerostris extrusa draft genome.</title>
        <authorList>
            <person name="Kono N."/>
            <person name="Arakawa K."/>
        </authorList>
    </citation>
    <scope>NUCLEOTIDE SEQUENCE [LARGE SCALE GENOMIC DNA]</scope>
</reference>
<organism evidence="1 2">
    <name type="scientific">Caerostris extrusa</name>
    <name type="common">Bark spider</name>
    <name type="synonym">Caerostris bankana</name>
    <dbReference type="NCBI Taxonomy" id="172846"/>
    <lineage>
        <taxon>Eukaryota</taxon>
        <taxon>Metazoa</taxon>
        <taxon>Ecdysozoa</taxon>
        <taxon>Arthropoda</taxon>
        <taxon>Chelicerata</taxon>
        <taxon>Arachnida</taxon>
        <taxon>Araneae</taxon>
        <taxon>Araneomorphae</taxon>
        <taxon>Entelegynae</taxon>
        <taxon>Araneoidea</taxon>
        <taxon>Araneidae</taxon>
        <taxon>Caerostris</taxon>
    </lineage>
</organism>
<dbReference type="Proteomes" id="UP001054945">
    <property type="component" value="Unassembled WGS sequence"/>
</dbReference>
<sequence>MFCVRNGNFPFVPRFHPFTVSTGAESIVPRTVRWTLNGSDCINQQRERACCGTKPSNKHTENASEKNNWLCHGCGDKARNVAFTFSLRAVDNGLMSGILQFT</sequence>
<comment type="caution">
    <text evidence="1">The sequence shown here is derived from an EMBL/GenBank/DDBJ whole genome shotgun (WGS) entry which is preliminary data.</text>
</comment>
<evidence type="ECO:0000313" key="2">
    <source>
        <dbReference type="Proteomes" id="UP001054945"/>
    </source>
</evidence>
<gene>
    <name evidence="1" type="ORF">CEXT_23491</name>
</gene>